<organism evidence="3 4">
    <name type="scientific">Paenibacillus favisporus</name>
    <dbReference type="NCBI Taxonomy" id="221028"/>
    <lineage>
        <taxon>Bacteria</taxon>
        <taxon>Bacillati</taxon>
        <taxon>Bacillota</taxon>
        <taxon>Bacilli</taxon>
        <taxon>Bacillales</taxon>
        <taxon>Paenibacillaceae</taxon>
        <taxon>Paenibacillus</taxon>
    </lineage>
</organism>
<reference evidence="3 4" key="1">
    <citation type="submission" date="2024-06" db="EMBL/GenBank/DDBJ databases">
        <title>Genomic Encyclopedia of Type Strains, Phase IV (KMG-IV): sequencing the most valuable type-strain genomes for metagenomic binning, comparative biology and taxonomic classification.</title>
        <authorList>
            <person name="Goeker M."/>
        </authorList>
    </citation>
    <scope>NUCLEOTIDE SEQUENCE [LARGE SCALE GENOMIC DNA]</scope>
    <source>
        <strain evidence="3 4">DSM 17253</strain>
    </source>
</reference>
<gene>
    <name evidence="3" type="ORF">ABID47_002314</name>
</gene>
<evidence type="ECO:0000313" key="4">
    <source>
        <dbReference type="Proteomes" id="UP001549098"/>
    </source>
</evidence>
<keyword evidence="2" id="KW-0472">Membrane</keyword>
<sequence length="336" mass="37686">MPKPTAFKGLGVFTFLASFIISLKIIPLYMDAPPLPMKEVPEHQVKINDPLIETGRQKTIAVTSSLKTTPSSKSVTTPQALKQDKSNLPSDTNQANTRLATKNQITTPVTKKLPQKSNPVHSGPPQVLIYHTHNRESWLPELEGKKNPSQAFDAKINVTLLGKDLASKLTAKGMSVIQSTEDYASEIHNFNYAKSYVYSKATLTQELSNHKSIEYVFDIHRDSESKNRTTIQFNNVDYAQLYFVVGRDNSNWEKTMQFATRIQNKLNKRIPGISKGIYQKDHSSGNGKYNQSLVESSALIEIGGVENMLRENYRTISILADVIHEIWHEDHGSTVS</sequence>
<dbReference type="EMBL" id="JBEPLV010000002">
    <property type="protein sequence ID" value="MET3545703.1"/>
    <property type="molecule type" value="Genomic_DNA"/>
</dbReference>
<dbReference type="RefSeq" id="WP_354496778.1">
    <property type="nucleotide sequence ID" value="NZ_JBEPLV010000002.1"/>
</dbReference>
<dbReference type="NCBIfam" id="TIGR02867">
    <property type="entry name" value="spore_II_P"/>
    <property type="match status" value="1"/>
</dbReference>
<feature type="compositionally biased region" description="Low complexity" evidence="1">
    <location>
        <begin position="63"/>
        <end position="78"/>
    </location>
</feature>
<accession>A0ABV2F1S4</accession>
<dbReference type="Pfam" id="PF07454">
    <property type="entry name" value="SpoIIP"/>
    <property type="match status" value="1"/>
</dbReference>
<evidence type="ECO:0000256" key="1">
    <source>
        <dbReference type="SAM" id="MobiDB-lite"/>
    </source>
</evidence>
<evidence type="ECO:0000256" key="2">
    <source>
        <dbReference type="SAM" id="Phobius"/>
    </source>
</evidence>
<keyword evidence="2" id="KW-1133">Transmembrane helix</keyword>
<protein>
    <submittedName>
        <fullName evidence="3">Stage II sporulation protein P</fullName>
    </submittedName>
</protein>
<feature type="region of interest" description="Disordered" evidence="1">
    <location>
        <begin position="63"/>
        <end position="94"/>
    </location>
</feature>
<name>A0ABV2F1S4_9BACL</name>
<proteinExistence type="predicted"/>
<comment type="caution">
    <text evidence="3">The sequence shown here is derived from an EMBL/GenBank/DDBJ whole genome shotgun (WGS) entry which is preliminary data.</text>
</comment>
<evidence type="ECO:0000313" key="3">
    <source>
        <dbReference type="EMBL" id="MET3545703.1"/>
    </source>
</evidence>
<keyword evidence="4" id="KW-1185">Reference proteome</keyword>
<keyword evidence="2" id="KW-0812">Transmembrane</keyword>
<dbReference type="InterPro" id="IPR010897">
    <property type="entry name" value="Spore_II_P"/>
</dbReference>
<feature type="transmembrane region" description="Helical" evidence="2">
    <location>
        <begin position="12"/>
        <end position="30"/>
    </location>
</feature>
<dbReference type="Proteomes" id="UP001549098">
    <property type="component" value="Unassembled WGS sequence"/>
</dbReference>